<proteinExistence type="predicted"/>
<dbReference type="Proteomes" id="UP000593573">
    <property type="component" value="Unassembled WGS sequence"/>
</dbReference>
<comment type="caution">
    <text evidence="1">The sequence shown here is derived from an EMBL/GenBank/DDBJ whole genome shotgun (WGS) entry which is preliminary data.</text>
</comment>
<evidence type="ECO:0000313" key="2">
    <source>
        <dbReference type="Proteomes" id="UP000593573"/>
    </source>
</evidence>
<dbReference type="AlphaFoldDB" id="A0A7J8ULY0"/>
<evidence type="ECO:0000313" key="1">
    <source>
        <dbReference type="EMBL" id="MBA0651423.1"/>
    </source>
</evidence>
<gene>
    <name evidence="1" type="ORF">Goklo_018749</name>
</gene>
<sequence length="53" mass="6056">MVIQNIQQTQGNRAAHAMVVEGLRTDEDSFWVEDASLKILKVVDSDRRFSRPP</sequence>
<reference evidence="1 2" key="1">
    <citation type="journal article" date="2019" name="Genome Biol. Evol.">
        <title>Insights into the evolution of the New World diploid cottons (Gossypium, subgenus Houzingenia) based on genome sequencing.</title>
        <authorList>
            <person name="Grover C.E."/>
            <person name="Arick M.A. 2nd"/>
            <person name="Thrash A."/>
            <person name="Conover J.L."/>
            <person name="Sanders W.S."/>
            <person name="Peterson D.G."/>
            <person name="Frelichowski J.E."/>
            <person name="Scheffler J.A."/>
            <person name="Scheffler B.E."/>
            <person name="Wendel J.F."/>
        </authorList>
    </citation>
    <scope>NUCLEOTIDE SEQUENCE [LARGE SCALE GENOMIC DNA]</scope>
    <source>
        <strain evidence="1">57</strain>
        <tissue evidence="1">Leaf</tissue>
    </source>
</reference>
<organism evidence="1 2">
    <name type="scientific">Gossypium klotzschianum</name>
    <dbReference type="NCBI Taxonomy" id="34286"/>
    <lineage>
        <taxon>Eukaryota</taxon>
        <taxon>Viridiplantae</taxon>
        <taxon>Streptophyta</taxon>
        <taxon>Embryophyta</taxon>
        <taxon>Tracheophyta</taxon>
        <taxon>Spermatophyta</taxon>
        <taxon>Magnoliopsida</taxon>
        <taxon>eudicotyledons</taxon>
        <taxon>Gunneridae</taxon>
        <taxon>Pentapetalae</taxon>
        <taxon>rosids</taxon>
        <taxon>malvids</taxon>
        <taxon>Malvales</taxon>
        <taxon>Malvaceae</taxon>
        <taxon>Malvoideae</taxon>
        <taxon>Gossypium</taxon>
    </lineage>
</organism>
<keyword evidence="2" id="KW-1185">Reference proteome</keyword>
<accession>A0A7J8ULY0</accession>
<dbReference type="EMBL" id="JABFAB010000006">
    <property type="protein sequence ID" value="MBA0651423.1"/>
    <property type="molecule type" value="Genomic_DNA"/>
</dbReference>
<name>A0A7J8ULY0_9ROSI</name>
<dbReference type="OrthoDB" id="948036at2759"/>
<protein>
    <submittedName>
        <fullName evidence="1">Uncharacterized protein</fullName>
    </submittedName>
</protein>